<dbReference type="Proteomes" id="UP001500782">
    <property type="component" value="Unassembled WGS sequence"/>
</dbReference>
<protein>
    <submittedName>
        <fullName evidence="2">Aminoglycoside O-nucleotidyltransferase ANT(4')-Ia</fullName>
    </submittedName>
</protein>
<name>A0ABN0W320_9BACI</name>
<gene>
    <name evidence="2" type="primary">aadD1</name>
    <name evidence="2" type="ORF">GCM10008967_12940</name>
</gene>
<dbReference type="EMBL" id="BAAADJ010000014">
    <property type="protein sequence ID" value="GAA0323833.1"/>
    <property type="molecule type" value="Genomic_DNA"/>
</dbReference>
<feature type="domain" description="Kanamycin nucleotidyltransferase C-terminal" evidence="1">
    <location>
        <begin position="122"/>
        <end position="252"/>
    </location>
</feature>
<keyword evidence="3" id="KW-1185">Reference proteome</keyword>
<organism evidence="2 3">
    <name type="scientific">Bacillus carboniphilus</name>
    <dbReference type="NCBI Taxonomy" id="86663"/>
    <lineage>
        <taxon>Bacteria</taxon>
        <taxon>Bacillati</taxon>
        <taxon>Bacillota</taxon>
        <taxon>Bacilli</taxon>
        <taxon>Bacillales</taxon>
        <taxon>Bacillaceae</taxon>
        <taxon>Bacillus</taxon>
    </lineage>
</organism>
<dbReference type="Gene3D" id="3.30.460.10">
    <property type="entry name" value="Beta Polymerase, domain 2"/>
    <property type="match status" value="1"/>
</dbReference>
<dbReference type="SUPFAM" id="SSF81593">
    <property type="entry name" value="Nucleotidyltransferase substrate binding subunit/domain"/>
    <property type="match status" value="1"/>
</dbReference>
<dbReference type="RefSeq" id="WP_343797445.1">
    <property type="nucleotide sequence ID" value="NZ_BAAADJ010000014.1"/>
</dbReference>
<dbReference type="InterPro" id="IPR012481">
    <property type="entry name" value="KNTase_C"/>
</dbReference>
<proteinExistence type="predicted"/>
<dbReference type="CDD" id="cd05403">
    <property type="entry name" value="NT_KNTase_like"/>
    <property type="match status" value="1"/>
</dbReference>
<accession>A0ABN0W320</accession>
<evidence type="ECO:0000313" key="3">
    <source>
        <dbReference type="Proteomes" id="UP001500782"/>
    </source>
</evidence>
<dbReference type="Gene3D" id="1.20.120.330">
    <property type="entry name" value="Nucleotidyltransferases domain 2"/>
    <property type="match status" value="1"/>
</dbReference>
<evidence type="ECO:0000313" key="2">
    <source>
        <dbReference type="EMBL" id="GAA0323833.1"/>
    </source>
</evidence>
<dbReference type="Pfam" id="PF07827">
    <property type="entry name" value="KNTase_C"/>
    <property type="match status" value="1"/>
</dbReference>
<comment type="caution">
    <text evidence="2">The sequence shown here is derived from an EMBL/GenBank/DDBJ whole genome shotgun (WGS) entry which is preliminary data.</text>
</comment>
<sequence>MTVINGEILSFPNATTREEKLKIIEEIKNRLLMQHGEQIIAIGVYGSIGLGKEGPYSDIEMHVVTEDGYTFSGKEFIFPPFKIEIGVDQKSELLEEAQKVHDGWAIKAGVYHHVMRIYDPHDFFGELKKAASNIPVEDFHFVMREFMIWEPYETMGKIRNNVKSGNLNYLSLGAMDIAWQTAKLIGLANQKFYSTRARTYEESLQMKSRPKGYDDLITLVMKGDLLDKEKLYRLCELLWTGLNEWFLELGITYKENTLPL</sequence>
<dbReference type="SUPFAM" id="SSF81301">
    <property type="entry name" value="Nucleotidyltransferase"/>
    <property type="match status" value="1"/>
</dbReference>
<evidence type="ECO:0000259" key="1">
    <source>
        <dbReference type="Pfam" id="PF07827"/>
    </source>
</evidence>
<reference evidence="2 3" key="1">
    <citation type="journal article" date="2019" name="Int. J. Syst. Evol. Microbiol.">
        <title>The Global Catalogue of Microorganisms (GCM) 10K type strain sequencing project: providing services to taxonomists for standard genome sequencing and annotation.</title>
        <authorList>
            <consortium name="The Broad Institute Genomics Platform"/>
            <consortium name="The Broad Institute Genome Sequencing Center for Infectious Disease"/>
            <person name="Wu L."/>
            <person name="Ma J."/>
        </authorList>
    </citation>
    <scope>NUCLEOTIDE SEQUENCE [LARGE SCALE GENOMIC DNA]</scope>
    <source>
        <strain evidence="2 3">JCM 9731</strain>
    </source>
</reference>
<dbReference type="InterPro" id="IPR043519">
    <property type="entry name" value="NT_sf"/>
</dbReference>